<dbReference type="OrthoDB" id="10480634at2759"/>
<accession>A0A6A6R3J2</accession>
<proteinExistence type="predicted"/>
<organism evidence="2 3">
    <name type="scientific">Lophium mytilinum</name>
    <dbReference type="NCBI Taxonomy" id="390894"/>
    <lineage>
        <taxon>Eukaryota</taxon>
        <taxon>Fungi</taxon>
        <taxon>Dikarya</taxon>
        <taxon>Ascomycota</taxon>
        <taxon>Pezizomycotina</taxon>
        <taxon>Dothideomycetes</taxon>
        <taxon>Pleosporomycetidae</taxon>
        <taxon>Mytilinidiales</taxon>
        <taxon>Mytilinidiaceae</taxon>
        <taxon>Lophium</taxon>
    </lineage>
</organism>
<name>A0A6A6R3J2_9PEZI</name>
<feature type="region of interest" description="Disordered" evidence="1">
    <location>
        <begin position="58"/>
        <end position="89"/>
    </location>
</feature>
<dbReference type="Proteomes" id="UP000799750">
    <property type="component" value="Unassembled WGS sequence"/>
</dbReference>
<dbReference type="AlphaFoldDB" id="A0A6A6R3J2"/>
<protein>
    <submittedName>
        <fullName evidence="2">Uncharacterized protein</fullName>
    </submittedName>
</protein>
<evidence type="ECO:0000256" key="1">
    <source>
        <dbReference type="SAM" id="MobiDB-lite"/>
    </source>
</evidence>
<evidence type="ECO:0000313" key="2">
    <source>
        <dbReference type="EMBL" id="KAF2497967.1"/>
    </source>
</evidence>
<evidence type="ECO:0000313" key="3">
    <source>
        <dbReference type="Proteomes" id="UP000799750"/>
    </source>
</evidence>
<feature type="compositionally biased region" description="Basic and acidic residues" evidence="1">
    <location>
        <begin position="58"/>
        <end position="86"/>
    </location>
</feature>
<dbReference type="EMBL" id="MU004186">
    <property type="protein sequence ID" value="KAF2497967.1"/>
    <property type="molecule type" value="Genomic_DNA"/>
</dbReference>
<keyword evidence="3" id="KW-1185">Reference proteome</keyword>
<sequence length="147" mass="17624">MYAHHQKPPTGEYQRLFPSTELDEQEYLQHLAGLDYQRQLAYEEEVRKVRHRAELRRRAEHEAQQVDEARQDRLHWTGAGWEEKPSTPEPYIERVNTFPISHNPWDAYYEALIARRAEMTPMKNLKRIWRTLNGKDNPVLPPEPQRP</sequence>
<reference evidence="2" key="1">
    <citation type="journal article" date="2020" name="Stud. Mycol.">
        <title>101 Dothideomycetes genomes: a test case for predicting lifestyles and emergence of pathogens.</title>
        <authorList>
            <person name="Haridas S."/>
            <person name="Albert R."/>
            <person name="Binder M."/>
            <person name="Bloem J."/>
            <person name="Labutti K."/>
            <person name="Salamov A."/>
            <person name="Andreopoulos B."/>
            <person name="Baker S."/>
            <person name="Barry K."/>
            <person name="Bills G."/>
            <person name="Bluhm B."/>
            <person name="Cannon C."/>
            <person name="Castanera R."/>
            <person name="Culley D."/>
            <person name="Daum C."/>
            <person name="Ezra D."/>
            <person name="Gonzalez J."/>
            <person name="Henrissat B."/>
            <person name="Kuo A."/>
            <person name="Liang C."/>
            <person name="Lipzen A."/>
            <person name="Lutzoni F."/>
            <person name="Magnuson J."/>
            <person name="Mondo S."/>
            <person name="Nolan M."/>
            <person name="Ohm R."/>
            <person name="Pangilinan J."/>
            <person name="Park H.-J."/>
            <person name="Ramirez L."/>
            <person name="Alfaro M."/>
            <person name="Sun H."/>
            <person name="Tritt A."/>
            <person name="Yoshinaga Y."/>
            <person name="Zwiers L.-H."/>
            <person name="Turgeon B."/>
            <person name="Goodwin S."/>
            <person name="Spatafora J."/>
            <person name="Crous P."/>
            <person name="Grigoriev I."/>
        </authorList>
    </citation>
    <scope>NUCLEOTIDE SEQUENCE</scope>
    <source>
        <strain evidence="2">CBS 269.34</strain>
    </source>
</reference>
<gene>
    <name evidence="2" type="ORF">BU16DRAFT_559687</name>
</gene>